<evidence type="ECO:0000313" key="2">
    <source>
        <dbReference type="EMBL" id="WFP89858.1"/>
    </source>
</evidence>
<dbReference type="EMBL" id="CP121308">
    <property type="protein sequence ID" value="WFP89858.1"/>
    <property type="molecule type" value="Genomic_DNA"/>
</dbReference>
<gene>
    <name evidence="2" type="ORF">P4B07_14990</name>
</gene>
<evidence type="ECO:0000256" key="1">
    <source>
        <dbReference type="SAM" id="Coils"/>
    </source>
</evidence>
<evidence type="ECO:0000313" key="3">
    <source>
        <dbReference type="Proteomes" id="UP001214094"/>
    </source>
</evidence>
<keyword evidence="3" id="KW-1185">Reference proteome</keyword>
<accession>A0ABY8HDE1</accession>
<name>A0ABY8HDE1_ENSAD</name>
<dbReference type="GeneID" id="29518576"/>
<protein>
    <submittedName>
        <fullName evidence="2">Uncharacterized protein</fullName>
    </submittedName>
</protein>
<keyword evidence="1" id="KW-0175">Coiled coil</keyword>
<proteinExistence type="predicted"/>
<organism evidence="2 3">
    <name type="scientific">Ensifer adhaerens</name>
    <name type="common">Sinorhizobium morelense</name>
    <dbReference type="NCBI Taxonomy" id="106592"/>
    <lineage>
        <taxon>Bacteria</taxon>
        <taxon>Pseudomonadati</taxon>
        <taxon>Pseudomonadota</taxon>
        <taxon>Alphaproteobacteria</taxon>
        <taxon>Hyphomicrobiales</taxon>
        <taxon>Rhizobiaceae</taxon>
        <taxon>Sinorhizobium/Ensifer group</taxon>
        <taxon>Ensifer</taxon>
    </lineage>
</organism>
<feature type="coiled-coil region" evidence="1">
    <location>
        <begin position="38"/>
        <end position="65"/>
    </location>
</feature>
<sequence>MSDLIKALQYEGERRVNEKEAEFGNSKSRADRVADDICHQAASRIEQLERELAAMKQTFEFVVRQAWREDPPHANHKLTDTERLSAIKFYPRIKAARQEQR</sequence>
<reference evidence="2 3" key="1">
    <citation type="submission" date="2023-03" db="EMBL/GenBank/DDBJ databases">
        <title>Comparative genome and transcriptome analysis combination mining strategies for increasing vitamin B12 production of Ensifer adhaerens strain.</title>
        <authorList>
            <person name="Yongheng L."/>
        </authorList>
    </citation>
    <scope>NUCLEOTIDE SEQUENCE [LARGE SCALE GENOMIC DNA]</scope>
    <source>
        <strain evidence="2 3">Casida A-T305</strain>
    </source>
</reference>
<dbReference type="RefSeq" id="WP_034806279.1">
    <property type="nucleotide sequence ID" value="NZ_CP015880.1"/>
</dbReference>
<dbReference type="Proteomes" id="UP001214094">
    <property type="component" value="Chromosome"/>
</dbReference>